<organism evidence="1 2">
    <name type="scientific">Avena sativa</name>
    <name type="common">Oat</name>
    <dbReference type="NCBI Taxonomy" id="4498"/>
    <lineage>
        <taxon>Eukaryota</taxon>
        <taxon>Viridiplantae</taxon>
        <taxon>Streptophyta</taxon>
        <taxon>Embryophyta</taxon>
        <taxon>Tracheophyta</taxon>
        <taxon>Spermatophyta</taxon>
        <taxon>Magnoliopsida</taxon>
        <taxon>Liliopsida</taxon>
        <taxon>Poales</taxon>
        <taxon>Poaceae</taxon>
        <taxon>BOP clade</taxon>
        <taxon>Pooideae</taxon>
        <taxon>Poodae</taxon>
        <taxon>Poeae</taxon>
        <taxon>Poeae Chloroplast Group 1 (Aveneae type)</taxon>
        <taxon>Aveninae</taxon>
        <taxon>Avena</taxon>
    </lineage>
</organism>
<name>A0ACD5U6M1_AVESA</name>
<sequence length="709" mass="78525">MMRSACRWVGFNGAPVRPCLKTARPSSAFTPPGSRAALKISTAADLGTERLSSASPASSPPAFIGQSSDHNDQEGIQDAWLPVRQPHWWRKNKPAHCSGRRCKPLPAAARLPTSRSFVKPHKRICRRCLEKGHPAKECRDPVRCRLCRGWRHIAQDCKDRSRSGSASLSPCSGSSSYGPASSRSSSPGSSTSSRAASPSTRASSPATPRPPSTVASSSPSTPPAPNQGMAPRIGDPELRPTEGHVVIQATQEMLNQAARLTNLAAVIRFGNASQGNAADIHAAISFYTKAVGNELRVVPHFPKPYIATFKFKHHRDMLTVLPGRFTYGTFDIIAANWSELSHGELINMHHHVHLCIEGMTLQTWTEDGGSRVLGPNTLFHYFDVATTLKEDATTINLWAWTADPNKIPKVQWVTIAAPPAAANEIGHEDYTPGPDGRRSSRPNYTNRRNFRLGVIDGERRISDRTPARRNNDHDQHRREGRDRRRDDDRDEDKDKRGRRDDRAWHQRIFRSCSRATDRRTDERYDDRRSYRGEGSRGDNRGRDERDGRRRAASVDSPRRSHGSATPALIQGRGRSPPASPRALARFLEAEVHLPLARGWAWFPTCLRGQVCPGPDSLPPPPPLPTSGPMPTRYREEAGHFTPTILRRPAPPPVELLLEAEKTVLQAPLLEAPHYTTPRRPAARRKTLAGVTGFAGFPVQRSSPRIKAKQ</sequence>
<evidence type="ECO:0000313" key="2">
    <source>
        <dbReference type="Proteomes" id="UP001732700"/>
    </source>
</evidence>
<dbReference type="Proteomes" id="UP001732700">
    <property type="component" value="Chromosome 1D"/>
</dbReference>
<dbReference type="EnsemblPlants" id="AVESA.00010b.r2.1DG0189000.1">
    <property type="protein sequence ID" value="AVESA.00010b.r2.1DG0189000.1.CDS"/>
    <property type="gene ID" value="AVESA.00010b.r2.1DG0189000"/>
</dbReference>
<evidence type="ECO:0000313" key="1">
    <source>
        <dbReference type="EnsemblPlants" id="AVESA.00010b.r2.1DG0189000.1.CDS"/>
    </source>
</evidence>
<reference evidence="1" key="1">
    <citation type="submission" date="2021-05" db="EMBL/GenBank/DDBJ databases">
        <authorList>
            <person name="Scholz U."/>
            <person name="Mascher M."/>
            <person name="Fiebig A."/>
        </authorList>
    </citation>
    <scope>NUCLEOTIDE SEQUENCE [LARGE SCALE GENOMIC DNA]</scope>
</reference>
<keyword evidence="2" id="KW-1185">Reference proteome</keyword>
<proteinExistence type="predicted"/>
<reference evidence="1" key="2">
    <citation type="submission" date="2025-09" db="UniProtKB">
        <authorList>
            <consortium name="EnsemblPlants"/>
        </authorList>
    </citation>
    <scope>IDENTIFICATION</scope>
</reference>
<accession>A0ACD5U6M1</accession>
<protein>
    <submittedName>
        <fullName evidence="1">Uncharacterized protein</fullName>
    </submittedName>
</protein>